<dbReference type="PANTHER" id="PTHR11070">
    <property type="entry name" value="UVRD / RECB / PCRA DNA HELICASE FAMILY MEMBER"/>
    <property type="match status" value="1"/>
</dbReference>
<dbReference type="PANTHER" id="PTHR11070:SF2">
    <property type="entry name" value="ATP-DEPENDENT DNA HELICASE SRS2"/>
    <property type="match status" value="1"/>
</dbReference>
<dbReference type="InterPro" id="IPR014016">
    <property type="entry name" value="UvrD-like_ATP-bd"/>
</dbReference>
<organism evidence="8 9">
    <name type="scientific">Desulfobulbus oligotrophicus</name>
    <dbReference type="NCBI Taxonomy" id="1909699"/>
    <lineage>
        <taxon>Bacteria</taxon>
        <taxon>Pseudomonadati</taxon>
        <taxon>Thermodesulfobacteriota</taxon>
        <taxon>Desulfobulbia</taxon>
        <taxon>Desulfobulbales</taxon>
        <taxon>Desulfobulbaceae</taxon>
        <taxon>Desulfobulbus</taxon>
    </lineage>
</organism>
<gene>
    <name evidence="8" type="ORF">HP555_09325</name>
</gene>
<dbReference type="Pfam" id="PF00580">
    <property type="entry name" value="UvrD-helicase"/>
    <property type="match status" value="1"/>
</dbReference>
<dbReference type="GO" id="GO:0003677">
    <property type="term" value="F:DNA binding"/>
    <property type="evidence" value="ECO:0007669"/>
    <property type="project" value="InterPro"/>
</dbReference>
<name>A0A7T6AQQ4_9BACT</name>
<dbReference type="GO" id="GO:0043138">
    <property type="term" value="F:3'-5' DNA helicase activity"/>
    <property type="evidence" value="ECO:0007669"/>
    <property type="project" value="TreeGrafter"/>
</dbReference>
<dbReference type="InterPro" id="IPR027417">
    <property type="entry name" value="P-loop_NTPase"/>
</dbReference>
<dbReference type="Proteomes" id="UP000596092">
    <property type="component" value="Chromosome"/>
</dbReference>
<protein>
    <recommendedName>
        <fullName evidence="5">DNA 3'-5' helicase II</fullName>
    </recommendedName>
</protein>
<dbReference type="GO" id="GO:0000725">
    <property type="term" value="P:recombinational repair"/>
    <property type="evidence" value="ECO:0007669"/>
    <property type="project" value="TreeGrafter"/>
</dbReference>
<sequence length="607" mass="67965">MNLTKGQTAIMQADGHLLVTGGPGSGKTTISILKASQIASQNLLPGQKVLFLSFARATVSRVIEAIEYEQKIPKEQKSFIVVDTYHSFFWRILKTYGYLIGLPRRIKVLTPPNEAIALSVIRSAFPSRKLTDIQKLEKKNAEAAELLRLAKEEGKVCFDLYAPNTYQILQGSKRICHLIASRYPTIILDEFQDTNAAQWSVVQKLGGGCRLLALADPEQRIYDWIGADPARLDHFRETFIPIEVDLKDDNHRSGDTEIAMFGRDVLAGKFRKNAYNGIGIAPFTPSRDPAMTKLITTVYSSRKRLIDQGISGWSLAILVPTKKMTRLVSEAFLQPPAKLTVIPHFAAIEMEAAILGAEVIALLMQPNSGTHHFEEFIDLMCNYFQGKGGDEPTQGALQEADKIRKNYDAWVDAHAKGKTLRKNSILINMHNVYEQACSVALTGDPDKDWVTIRGILEKGTCPRLREISLEVRNLRLLQRGSQLRQELSQDWLSHGVYLNALEVVRRAFVQAHFDLRAKPESGVVVMNMHKAKGKQFDEVIIFEGWPVQHKGQTVSNPDRIVRANSIEQANSQARQNFCVSITRSKRQTTILTPKNDPCVLLPSNDNA</sequence>
<feature type="domain" description="UvrD-like helicase ATP-binding" evidence="7">
    <location>
        <begin position="1"/>
        <end position="254"/>
    </location>
</feature>
<keyword evidence="4 6" id="KW-0067">ATP-binding</keyword>
<dbReference type="AlphaFoldDB" id="A0A7T6AQQ4"/>
<dbReference type="KEGG" id="dog:HP555_09325"/>
<evidence type="ECO:0000256" key="2">
    <source>
        <dbReference type="ARBA" id="ARBA00022801"/>
    </source>
</evidence>
<feature type="binding site" evidence="6">
    <location>
        <begin position="21"/>
        <end position="28"/>
    </location>
    <ligand>
        <name>ATP</name>
        <dbReference type="ChEBI" id="CHEBI:30616"/>
    </ligand>
</feature>
<evidence type="ECO:0000259" key="7">
    <source>
        <dbReference type="PROSITE" id="PS51198"/>
    </source>
</evidence>
<evidence type="ECO:0000256" key="5">
    <source>
        <dbReference type="ARBA" id="ARBA00034923"/>
    </source>
</evidence>
<keyword evidence="3 6" id="KW-0347">Helicase</keyword>
<evidence type="ECO:0000256" key="1">
    <source>
        <dbReference type="ARBA" id="ARBA00022741"/>
    </source>
</evidence>
<dbReference type="InterPro" id="IPR000212">
    <property type="entry name" value="DNA_helicase_UvrD/REP"/>
</dbReference>
<dbReference type="RefSeq" id="WP_199261821.1">
    <property type="nucleotide sequence ID" value="NZ_CP054140.1"/>
</dbReference>
<proteinExistence type="predicted"/>
<dbReference type="Gene3D" id="3.40.50.300">
    <property type="entry name" value="P-loop containing nucleotide triphosphate hydrolases"/>
    <property type="match status" value="2"/>
</dbReference>
<dbReference type="EMBL" id="CP054140">
    <property type="protein sequence ID" value="QQG66053.1"/>
    <property type="molecule type" value="Genomic_DNA"/>
</dbReference>
<keyword evidence="9" id="KW-1185">Reference proteome</keyword>
<accession>A0A7T6AQQ4</accession>
<evidence type="ECO:0000313" key="8">
    <source>
        <dbReference type="EMBL" id="QQG66053.1"/>
    </source>
</evidence>
<dbReference type="GO" id="GO:0005524">
    <property type="term" value="F:ATP binding"/>
    <property type="evidence" value="ECO:0007669"/>
    <property type="project" value="UniProtKB-UniRule"/>
</dbReference>
<evidence type="ECO:0000256" key="3">
    <source>
        <dbReference type="ARBA" id="ARBA00022806"/>
    </source>
</evidence>
<keyword evidence="1 6" id="KW-0547">Nucleotide-binding</keyword>
<dbReference type="SUPFAM" id="SSF52540">
    <property type="entry name" value="P-loop containing nucleoside triphosphate hydrolases"/>
    <property type="match status" value="1"/>
</dbReference>
<evidence type="ECO:0000256" key="4">
    <source>
        <dbReference type="ARBA" id="ARBA00022840"/>
    </source>
</evidence>
<evidence type="ECO:0000313" key="9">
    <source>
        <dbReference type="Proteomes" id="UP000596092"/>
    </source>
</evidence>
<keyword evidence="2 6" id="KW-0378">Hydrolase</keyword>
<evidence type="ECO:0000256" key="6">
    <source>
        <dbReference type="PROSITE-ProRule" id="PRU00560"/>
    </source>
</evidence>
<reference evidence="8 9" key="1">
    <citation type="submission" date="2020-05" db="EMBL/GenBank/DDBJ databases">
        <title>Complete genome of Desulfobulbus oligotrophicus.</title>
        <authorList>
            <person name="Podar M."/>
        </authorList>
    </citation>
    <scope>NUCLEOTIDE SEQUENCE [LARGE SCALE GENOMIC DNA]</scope>
    <source>
        <strain evidence="8 9">Prop6</strain>
    </source>
</reference>
<dbReference type="GO" id="GO:0016787">
    <property type="term" value="F:hydrolase activity"/>
    <property type="evidence" value="ECO:0007669"/>
    <property type="project" value="UniProtKB-UniRule"/>
</dbReference>
<dbReference type="PROSITE" id="PS51198">
    <property type="entry name" value="UVRD_HELICASE_ATP_BIND"/>
    <property type="match status" value="1"/>
</dbReference>